<accession>A0A6N7KHR1</accession>
<dbReference type="EMBL" id="WBOF01000001">
    <property type="protein sequence ID" value="MQS11022.1"/>
    <property type="molecule type" value="Genomic_DNA"/>
</dbReference>
<reference evidence="1 2" key="1">
    <citation type="submission" date="2019-09" db="EMBL/GenBank/DDBJ databases">
        <title>Genome Sequences of Streptomyces kaniharaensis ATCC 21070.</title>
        <authorList>
            <person name="Zhu W."/>
            <person name="De Crecy-Lagard V."/>
            <person name="Richards N.G."/>
        </authorList>
    </citation>
    <scope>NUCLEOTIDE SEQUENCE [LARGE SCALE GENOMIC DNA]</scope>
    <source>
        <strain evidence="1 2">SF-557</strain>
    </source>
</reference>
<keyword evidence="2" id="KW-1185">Reference proteome</keyword>
<gene>
    <name evidence="1" type="ORF">F7Q99_01670</name>
</gene>
<evidence type="ECO:0000313" key="1">
    <source>
        <dbReference type="EMBL" id="MQS11022.1"/>
    </source>
</evidence>
<sequence>MHWLAKSAAQIKLTAGEPAEVSEWLSKQLAEVPAQESDMEPVVRPEHAREFLGTFPHDVVWTYWTPGQQLRSVAAVSCPRTFNPTGEAPPPCPLAR</sequence>
<protein>
    <submittedName>
        <fullName evidence="1">Uncharacterized protein</fullName>
    </submittedName>
</protein>
<evidence type="ECO:0000313" key="2">
    <source>
        <dbReference type="Proteomes" id="UP000450000"/>
    </source>
</evidence>
<name>A0A6N7KHR1_9ACTN</name>
<dbReference type="OrthoDB" id="4320824at2"/>
<organism evidence="1 2">
    <name type="scientific">Streptomyces kaniharaensis</name>
    <dbReference type="NCBI Taxonomy" id="212423"/>
    <lineage>
        <taxon>Bacteria</taxon>
        <taxon>Bacillati</taxon>
        <taxon>Actinomycetota</taxon>
        <taxon>Actinomycetes</taxon>
        <taxon>Kitasatosporales</taxon>
        <taxon>Streptomycetaceae</taxon>
        <taxon>Streptomyces</taxon>
    </lineage>
</organism>
<dbReference type="RefSeq" id="WP_153459745.1">
    <property type="nucleotide sequence ID" value="NZ_WBOF01000001.1"/>
</dbReference>
<dbReference type="AlphaFoldDB" id="A0A6N7KHR1"/>
<dbReference type="Proteomes" id="UP000450000">
    <property type="component" value="Unassembled WGS sequence"/>
</dbReference>
<comment type="caution">
    <text evidence="1">The sequence shown here is derived from an EMBL/GenBank/DDBJ whole genome shotgun (WGS) entry which is preliminary data.</text>
</comment>
<proteinExistence type="predicted"/>